<organism evidence="3">
    <name type="scientific">Palpitomonas bilix</name>
    <dbReference type="NCBI Taxonomy" id="652834"/>
    <lineage>
        <taxon>Eukaryota</taxon>
        <taxon>Eukaryota incertae sedis</taxon>
    </lineage>
</organism>
<feature type="region of interest" description="Disordered" evidence="2">
    <location>
        <begin position="1"/>
        <end position="83"/>
    </location>
</feature>
<dbReference type="GO" id="GO:0005856">
    <property type="term" value="C:cytoskeleton"/>
    <property type="evidence" value="ECO:0007669"/>
    <property type="project" value="TreeGrafter"/>
</dbReference>
<feature type="compositionally biased region" description="Acidic residues" evidence="2">
    <location>
        <begin position="947"/>
        <end position="960"/>
    </location>
</feature>
<dbReference type="PANTHER" id="PTHR47357:SF1">
    <property type="entry name" value="SPINDLE POLE BODY COMPONENT 110"/>
    <property type="match status" value="1"/>
</dbReference>
<feature type="compositionally biased region" description="Basic and acidic residues" evidence="2">
    <location>
        <begin position="985"/>
        <end position="1027"/>
    </location>
</feature>
<feature type="coiled-coil region" evidence="1">
    <location>
        <begin position="372"/>
        <end position="533"/>
    </location>
</feature>
<evidence type="ECO:0000313" key="3">
    <source>
        <dbReference type="EMBL" id="CAE0269977.1"/>
    </source>
</evidence>
<proteinExistence type="predicted"/>
<dbReference type="EMBL" id="HBIB01049061">
    <property type="protein sequence ID" value="CAE0269977.1"/>
    <property type="molecule type" value="Transcribed_RNA"/>
</dbReference>
<accession>A0A7S3GLH3</accession>
<dbReference type="Gene3D" id="1.20.920.60">
    <property type="match status" value="1"/>
</dbReference>
<evidence type="ECO:0000256" key="2">
    <source>
        <dbReference type="SAM" id="MobiDB-lite"/>
    </source>
</evidence>
<feature type="region of interest" description="Disordered" evidence="2">
    <location>
        <begin position="181"/>
        <end position="203"/>
    </location>
</feature>
<name>A0A7S3GLH3_9EUKA</name>
<evidence type="ECO:0000256" key="1">
    <source>
        <dbReference type="SAM" id="Coils"/>
    </source>
</evidence>
<feature type="compositionally biased region" description="Basic and acidic residues" evidence="2">
    <location>
        <begin position="1039"/>
        <end position="1063"/>
    </location>
</feature>
<protein>
    <submittedName>
        <fullName evidence="3">Uncharacterized protein</fullName>
    </submittedName>
</protein>
<dbReference type="PANTHER" id="PTHR47357">
    <property type="entry name" value="COP1-INTERACTIVE PROTEIN 1"/>
    <property type="match status" value="1"/>
</dbReference>
<feature type="compositionally biased region" description="Basic and acidic residues" evidence="2">
    <location>
        <begin position="961"/>
        <end position="975"/>
    </location>
</feature>
<feature type="region of interest" description="Disordered" evidence="2">
    <location>
        <begin position="940"/>
        <end position="1074"/>
    </location>
</feature>
<keyword evidence="1" id="KW-0175">Coiled coil</keyword>
<gene>
    <name evidence="3" type="ORF">PBIL07802_LOCUS32330</name>
</gene>
<dbReference type="GO" id="GO:0005200">
    <property type="term" value="F:structural constituent of cytoskeleton"/>
    <property type="evidence" value="ECO:0007669"/>
    <property type="project" value="TreeGrafter"/>
</dbReference>
<sequence>MESGRRSFRPSNVGGGSPKKADASEGGGAGGIFHYTETGFDAQLRSGRASQAPPPARPSSVLDDNGNKFSLPSLADGPARPHTSMERLPAEVLPFMQDTALLPSSKQMLRQPAIVDEDDSDEEFGVGKWGQQKEAARHSIVGLPSTSKKVLKRAGTQQALSSTSVQGASAFAPMELKKLRSRSRANTPLGGMSTVSSLGGTSPPLRLRAMQMRNANAIRKRYMFPPSFAPDEDLDGEVVTEEEDKSRPFMRHFEVVQKESLDKVVVPNKKLSKKQMMKADLDVKTMYYLEGEFWVDSEGYDLHLHDGVSSTKEVDFPKLVEWLKKVEPRSKLDAYPLFTLMQNVLVRMAGDKLKVAEEVFKKKNEADLLNFREAAIEKMADLNRQMRAKMEAAERRASSAERDLVTATRNLKAEREELNTKIAKLERDRQAAIDSSETYRKDYLKAVQERKMAFSTMEHLQRKLAVEKEKVEVLQNEVERLNIYLQKYSKAEKDQSVRLKSMITEMKHLREEKEKQEEEMQQQQSGVKDMQLQLGGVNASDGQGGGVSNAHQQGLNLMPFLRREGAHIIVDMEKFIENLPLTLAKAEGADRSAMINLYTDIVDVVQSFTLASGVLLCEYQSSIPTDEQFGDCTVDLAEYMKEAMVKAKQLDRGSQDATGMSVNLFERRIAYPLQLNGEYTDGELFVTLRVERAFKSKTLGMETDRLLKSLTSSVRDREEGGYGRMQDYYRIVVKVEKAVGLDPNELSDISIVVRCRHTAVMTDVGHIPASSIGVGPNGRQEEEGGVLEWMEEFVFDMDSDLTQEELIEAGHHFLTLECIRERDEVPKDVLEVIAASPGQQRYVVGRTIENTRGPAMQSLIQNNTVHVNLNEPTKSSMKYRQELTFFRPMSHLGGAIMAEAPRVDASRDDLAGECVCVPIRFSSGKPFGVLILDSTCYEPFDSRPSESEVDVEELGEDEVAEDLKEKIEEDVKSEVAEVEEEEGEKEEKEGEEKEKEKEKGEEEGEKKAESVEEKRASTPPKVEKASEEGVPAESVATEQEEKGGEVEAEVKSGEEKEEKKEQKEEVEDASTAARESALKIRRRWRRPLVLQKCFSQSDLSFLNSVASSIGRVQENFEKEEEEEAVQVPSVIEEEEEEEKESMEAKRVRLRKMKRRIEKKLRTAKRSHLEEMRSYSNPPATVKRVVEAALLLLGDRSAADLEWREMRKKLQVHTVKPGCIFKMMEIFDPTGPEEGERERDYIDAENHLRDLTVAQSSSASFVSAMFHRWVLLSIELRKVTEELEKAAEEERKEGGRKGVRFA</sequence>
<reference evidence="3" key="1">
    <citation type="submission" date="2021-01" db="EMBL/GenBank/DDBJ databases">
        <authorList>
            <person name="Corre E."/>
            <person name="Pelletier E."/>
            <person name="Niang G."/>
            <person name="Scheremetjew M."/>
            <person name="Finn R."/>
            <person name="Kale V."/>
            <person name="Holt S."/>
            <person name="Cochrane G."/>
            <person name="Meng A."/>
            <person name="Brown T."/>
            <person name="Cohen L."/>
        </authorList>
    </citation>
    <scope>NUCLEOTIDE SEQUENCE</scope>
    <source>
        <strain evidence="3">NIES-2562</strain>
    </source>
</reference>
<feature type="coiled-coil region" evidence="1">
    <location>
        <begin position="1132"/>
        <end position="1166"/>
    </location>
</feature>